<comment type="caution">
    <text evidence="1">The sequence shown here is derived from an EMBL/GenBank/DDBJ whole genome shotgun (WGS) entry which is preliminary data.</text>
</comment>
<dbReference type="EMBL" id="LAZR01013284">
    <property type="protein sequence ID" value="KKM22676.1"/>
    <property type="molecule type" value="Genomic_DNA"/>
</dbReference>
<accession>A0A0F9I4X4</accession>
<dbReference type="AlphaFoldDB" id="A0A0F9I4X4"/>
<evidence type="ECO:0000313" key="1">
    <source>
        <dbReference type="EMBL" id="KKM22676.1"/>
    </source>
</evidence>
<proteinExistence type="predicted"/>
<reference evidence="1" key="1">
    <citation type="journal article" date="2015" name="Nature">
        <title>Complex archaea that bridge the gap between prokaryotes and eukaryotes.</title>
        <authorList>
            <person name="Spang A."/>
            <person name="Saw J.H."/>
            <person name="Jorgensen S.L."/>
            <person name="Zaremba-Niedzwiedzka K."/>
            <person name="Martijn J."/>
            <person name="Lind A.E."/>
            <person name="van Eijk R."/>
            <person name="Schleper C."/>
            <person name="Guy L."/>
            <person name="Ettema T.J."/>
        </authorList>
    </citation>
    <scope>NUCLEOTIDE SEQUENCE</scope>
</reference>
<sequence>MTSLSSTELSRMRDDAEKTMYDLCFIGKYMRDEADGFNLPEDYWQDVSNEVSCGFKTVRNREAMGETEVVMIEAELRLPYDTDIDRRDRVRITYRLGEFIKHEDQPVFRIVGQPVHGHAAIVLQLIKDTEV</sequence>
<name>A0A0F9I4X4_9ZZZZ</name>
<protein>
    <submittedName>
        <fullName evidence="1">Uncharacterized protein</fullName>
    </submittedName>
</protein>
<gene>
    <name evidence="1" type="ORF">LCGC14_1622840</name>
</gene>
<organism evidence="1">
    <name type="scientific">marine sediment metagenome</name>
    <dbReference type="NCBI Taxonomy" id="412755"/>
    <lineage>
        <taxon>unclassified sequences</taxon>
        <taxon>metagenomes</taxon>
        <taxon>ecological metagenomes</taxon>
    </lineage>
</organism>